<dbReference type="Pfam" id="PF00075">
    <property type="entry name" value="RNase_H"/>
    <property type="match status" value="1"/>
</dbReference>
<keyword evidence="8" id="KW-0695">RNA-directed DNA polymerase</keyword>
<dbReference type="EC" id="3.1.26.4" evidence="2"/>
<keyword evidence="5" id="KW-0540">Nuclease</keyword>
<evidence type="ECO:0000313" key="12">
    <source>
        <dbReference type="Proteomes" id="UP000640999"/>
    </source>
</evidence>
<feature type="non-terminal residue" evidence="11">
    <location>
        <position position="1"/>
    </location>
</feature>
<evidence type="ECO:0000256" key="8">
    <source>
        <dbReference type="ARBA" id="ARBA00022918"/>
    </source>
</evidence>
<dbReference type="Gene3D" id="3.30.70.270">
    <property type="match status" value="2"/>
</dbReference>
<dbReference type="PROSITE" id="PS50879">
    <property type="entry name" value="RNASE_H_1"/>
    <property type="match status" value="1"/>
</dbReference>
<comment type="caution">
    <text evidence="11">The sequence shown here is derived from an EMBL/GenBank/DDBJ whole genome shotgun (WGS) entry which is preliminary data.</text>
</comment>
<feature type="non-terminal residue" evidence="11">
    <location>
        <position position="563"/>
    </location>
</feature>
<dbReference type="GO" id="GO:0004523">
    <property type="term" value="F:RNA-DNA hybrid ribonuclease activity"/>
    <property type="evidence" value="ECO:0007669"/>
    <property type="project" value="UniProtKB-EC"/>
</dbReference>
<keyword evidence="4" id="KW-0548">Nucleotidyltransferase</keyword>
<dbReference type="PANTHER" id="PTHR41694">
    <property type="entry name" value="ENDOGENOUS RETROVIRUS GROUP K MEMBER POL PROTEIN"/>
    <property type="match status" value="1"/>
</dbReference>
<feature type="domain" description="RNase H type-1" evidence="10">
    <location>
        <begin position="443"/>
        <end position="563"/>
    </location>
</feature>
<dbReference type="AlphaFoldDB" id="A0A850VLL0"/>
<dbReference type="Gene3D" id="3.30.420.10">
    <property type="entry name" value="Ribonuclease H-like superfamily/Ribonuclease H"/>
    <property type="match status" value="1"/>
</dbReference>
<dbReference type="EMBL" id="WEIW01005753">
    <property type="protein sequence ID" value="NWH42072.1"/>
    <property type="molecule type" value="Genomic_DNA"/>
</dbReference>
<evidence type="ECO:0000256" key="6">
    <source>
        <dbReference type="ARBA" id="ARBA00022759"/>
    </source>
</evidence>
<dbReference type="InterPro" id="IPR012337">
    <property type="entry name" value="RNaseH-like_sf"/>
</dbReference>
<keyword evidence="12" id="KW-1185">Reference proteome</keyword>
<gene>
    <name evidence="11" type="primary">Ervk18_3</name>
    <name evidence="11" type="ORF">CHLHAR_R06497</name>
</gene>
<keyword evidence="3" id="KW-0808">Transferase</keyword>
<evidence type="ECO:0000256" key="3">
    <source>
        <dbReference type="ARBA" id="ARBA00022679"/>
    </source>
</evidence>
<organism evidence="11 12">
    <name type="scientific">Chloropsis hardwickii</name>
    <dbReference type="NCBI Taxonomy" id="667144"/>
    <lineage>
        <taxon>Eukaryota</taxon>
        <taxon>Metazoa</taxon>
        <taxon>Chordata</taxon>
        <taxon>Craniata</taxon>
        <taxon>Vertebrata</taxon>
        <taxon>Euteleostomi</taxon>
        <taxon>Archelosauria</taxon>
        <taxon>Archosauria</taxon>
        <taxon>Dinosauria</taxon>
        <taxon>Saurischia</taxon>
        <taxon>Theropoda</taxon>
        <taxon>Coelurosauria</taxon>
        <taxon>Aves</taxon>
        <taxon>Neognathae</taxon>
        <taxon>Neoaves</taxon>
        <taxon>Telluraves</taxon>
        <taxon>Australaves</taxon>
        <taxon>Passeriformes</taxon>
        <taxon>Corvoidea</taxon>
        <taxon>Irenidae</taxon>
        <taxon>Chloropsis</taxon>
    </lineage>
</organism>
<dbReference type="InterPro" id="IPR002156">
    <property type="entry name" value="RNaseH_domain"/>
</dbReference>
<dbReference type="InterPro" id="IPR000477">
    <property type="entry name" value="RT_dom"/>
</dbReference>
<evidence type="ECO:0000256" key="1">
    <source>
        <dbReference type="ARBA" id="ARBA00010879"/>
    </source>
</evidence>
<keyword evidence="6" id="KW-0255">Endonuclease</keyword>
<evidence type="ECO:0000256" key="2">
    <source>
        <dbReference type="ARBA" id="ARBA00012180"/>
    </source>
</evidence>
<dbReference type="SUPFAM" id="SSF56672">
    <property type="entry name" value="DNA/RNA polymerases"/>
    <property type="match status" value="1"/>
</dbReference>
<dbReference type="InterPro" id="IPR036397">
    <property type="entry name" value="RNaseH_sf"/>
</dbReference>
<dbReference type="InterPro" id="IPR043502">
    <property type="entry name" value="DNA/RNA_pol_sf"/>
</dbReference>
<dbReference type="GO" id="GO:0003964">
    <property type="term" value="F:RNA-directed DNA polymerase activity"/>
    <property type="evidence" value="ECO:0007669"/>
    <property type="project" value="UniProtKB-KW"/>
</dbReference>
<name>A0A850VLL0_9CORV</name>
<protein>
    <recommendedName>
        <fullName evidence="2">ribonuclease H</fullName>
        <ecNumber evidence="2">3.1.26.4</ecNumber>
    </recommendedName>
</protein>
<dbReference type="InterPro" id="IPR010661">
    <property type="entry name" value="RVT_thumb"/>
</dbReference>
<dbReference type="OrthoDB" id="6773263at2759"/>
<dbReference type="Pfam" id="PF06817">
    <property type="entry name" value="RVT_thumb"/>
    <property type="match status" value="1"/>
</dbReference>
<evidence type="ECO:0000256" key="7">
    <source>
        <dbReference type="ARBA" id="ARBA00022801"/>
    </source>
</evidence>
<dbReference type="PROSITE" id="PS50878">
    <property type="entry name" value="RT_POL"/>
    <property type="match status" value="1"/>
</dbReference>
<dbReference type="GO" id="GO:0035613">
    <property type="term" value="F:RNA stem-loop binding"/>
    <property type="evidence" value="ECO:0007669"/>
    <property type="project" value="TreeGrafter"/>
</dbReference>
<evidence type="ECO:0000313" key="11">
    <source>
        <dbReference type="EMBL" id="NWH42072.1"/>
    </source>
</evidence>
<dbReference type="Proteomes" id="UP000640999">
    <property type="component" value="Unassembled WGS sequence"/>
</dbReference>
<dbReference type="InterPro" id="IPR043128">
    <property type="entry name" value="Rev_trsase/Diguanyl_cyclase"/>
</dbReference>
<sequence>KLDWLTDKPVWIDQWPLSSEKLKALEELVEEQLQQGHIELTDRNWNSPVFVIRKPGKDRWRLLHDLREINKVIRDMGSLQPGMPSPTMLPRNWNLVVIDLKDAFFQIPLHPDDAPRFAFSVPEINRKAPRARYHWKVLPQGMKNSPSICQWYIASLLSPVQALVPDVIILHYMDDILLCAPEDDLLAHALDLTTTALTKAGFELQLDKIQKTAPWKYLGLQLGKHQITPQNLHIRTDIRTLNDAQQLCGSLNWLRPWLGLTNEDLSPLFDLLKGGEDLNAPRTLTREAQAALKKVSKAISTRQANRYDPTLPFSYIILGKLPHLHALIFQDPLLIIEWVFLSHHRPKRMTRPQELVAELIRKGRSRLWELSGCEFGCIHIPIKLKSGHLTKEMLEQLLQDCEPLQFALEGFGGQISIHRPSHKIFNSASQFYLSLESVRSEVPINALTIFTDGSGASHRSVVTWFDPDTRRWESDVEVVEGSPQVAELHAVVRIFERFPVPFSLVTDSAYSAGVVERAEDAVLQEVSNRTIFELLSKLVKLVSSRVEKFFVMHVRSHTDLPGF</sequence>
<comment type="similarity">
    <text evidence="1">Belongs to the beta type-B retroviral polymerase family. HERV class-II K(HML-2) pol subfamily.</text>
</comment>
<evidence type="ECO:0000256" key="5">
    <source>
        <dbReference type="ARBA" id="ARBA00022722"/>
    </source>
</evidence>
<dbReference type="SUPFAM" id="SSF53098">
    <property type="entry name" value="Ribonuclease H-like"/>
    <property type="match status" value="1"/>
</dbReference>
<dbReference type="Gene3D" id="3.10.10.10">
    <property type="entry name" value="HIV Type 1 Reverse Transcriptase, subunit A, domain 1"/>
    <property type="match status" value="1"/>
</dbReference>
<proteinExistence type="inferred from homology"/>
<reference evidence="11" key="1">
    <citation type="submission" date="2019-10" db="EMBL/GenBank/DDBJ databases">
        <title>Bird 10,000 Genomes (B10K) Project - Family phase.</title>
        <authorList>
            <person name="Zhang G."/>
        </authorList>
    </citation>
    <scope>NUCLEOTIDE SEQUENCE</scope>
    <source>
        <strain evidence="11">B10K-IZ-033-78</strain>
        <tissue evidence="11">Muscle</tissue>
    </source>
</reference>
<evidence type="ECO:0000259" key="9">
    <source>
        <dbReference type="PROSITE" id="PS50878"/>
    </source>
</evidence>
<evidence type="ECO:0000259" key="10">
    <source>
        <dbReference type="PROSITE" id="PS50879"/>
    </source>
</evidence>
<accession>A0A850VLL0</accession>
<dbReference type="PANTHER" id="PTHR41694:SF3">
    <property type="entry name" value="RNA-DIRECTED DNA POLYMERASE-RELATED"/>
    <property type="match status" value="1"/>
</dbReference>
<dbReference type="Pfam" id="PF00078">
    <property type="entry name" value="RVT_1"/>
    <property type="match status" value="1"/>
</dbReference>
<keyword evidence="7" id="KW-0378">Hydrolase</keyword>
<evidence type="ECO:0000256" key="4">
    <source>
        <dbReference type="ARBA" id="ARBA00022695"/>
    </source>
</evidence>
<feature type="domain" description="Reverse transcriptase" evidence="9">
    <location>
        <begin position="33"/>
        <end position="222"/>
    </location>
</feature>